<dbReference type="InterPro" id="IPR020583">
    <property type="entry name" value="Inositol_monoP_metal-BS"/>
</dbReference>
<keyword evidence="4 7" id="KW-0479">Metal-binding</keyword>
<dbReference type="Gene3D" id="3.40.190.80">
    <property type="match status" value="1"/>
</dbReference>
<gene>
    <name evidence="8" type="ORF">HR057_02990</name>
</gene>
<evidence type="ECO:0000313" key="8">
    <source>
        <dbReference type="EMBL" id="NSL50728.1"/>
    </source>
</evidence>
<dbReference type="InterPro" id="IPR020550">
    <property type="entry name" value="Inositol_monophosphatase_CS"/>
</dbReference>
<dbReference type="GO" id="GO:0046854">
    <property type="term" value="P:phosphatidylinositol phosphate biosynthetic process"/>
    <property type="evidence" value="ECO:0007669"/>
    <property type="project" value="InterPro"/>
</dbReference>
<dbReference type="EC" id="3.1.3.25" evidence="3"/>
<feature type="binding site" evidence="7">
    <location>
        <position position="89"/>
    </location>
    <ligand>
        <name>Mg(2+)</name>
        <dbReference type="ChEBI" id="CHEBI:18420"/>
        <label>1</label>
        <note>catalytic</note>
    </ligand>
</feature>
<dbReference type="Gene3D" id="3.30.540.10">
    <property type="entry name" value="Fructose-1,6-Bisphosphatase, subunit A, domain 1"/>
    <property type="match status" value="1"/>
</dbReference>
<dbReference type="GO" id="GO:0006020">
    <property type="term" value="P:inositol metabolic process"/>
    <property type="evidence" value="ECO:0007669"/>
    <property type="project" value="TreeGrafter"/>
</dbReference>
<evidence type="ECO:0000256" key="3">
    <source>
        <dbReference type="ARBA" id="ARBA00013106"/>
    </source>
</evidence>
<dbReference type="GO" id="GO:0008934">
    <property type="term" value="F:inositol monophosphate 1-phosphatase activity"/>
    <property type="evidence" value="ECO:0007669"/>
    <property type="project" value="TreeGrafter"/>
</dbReference>
<feature type="binding site" evidence="7">
    <location>
        <position position="216"/>
    </location>
    <ligand>
        <name>Mg(2+)</name>
        <dbReference type="ChEBI" id="CHEBI:18420"/>
        <label>1</label>
        <note>catalytic</note>
    </ligand>
</feature>
<sequence>MQKRNFEHLFKFARDLTVDAGEQIRTSFQKEITVDFKENRSDLVTNMDKQIERFFIKNIQKSYPDHRILGEEGFGDKITSLDGTIWIIDPIDGTMNFVHMQRHFAISVAIYHNGEGIIGLIYDVAQKDLYYAVKGQGAFLNDRKLPALGSIDVGDAVIGVNSAWVFEKKRIKEGIIPHLINNLRGTRSFGSAAIELAYTASGKIDGYISLRLSPWDYAAGKILIEEVGGKISTINGDPLTILTKQSPVFAAKPGLHESILKNFLIK</sequence>
<feature type="binding site" evidence="7">
    <location>
        <position position="91"/>
    </location>
    <ligand>
        <name>Mg(2+)</name>
        <dbReference type="ChEBI" id="CHEBI:18420"/>
        <label>1</label>
        <note>catalytic</note>
    </ligand>
</feature>
<evidence type="ECO:0000256" key="1">
    <source>
        <dbReference type="ARBA" id="ARBA00001033"/>
    </source>
</evidence>
<evidence type="ECO:0000256" key="2">
    <source>
        <dbReference type="ARBA" id="ARBA00001946"/>
    </source>
</evidence>
<evidence type="ECO:0000256" key="7">
    <source>
        <dbReference type="PIRSR" id="PIRSR600760-2"/>
    </source>
</evidence>
<dbReference type="PRINTS" id="PR00377">
    <property type="entry name" value="IMPHPHTASES"/>
</dbReference>
<dbReference type="PANTHER" id="PTHR20854">
    <property type="entry name" value="INOSITOL MONOPHOSPHATASE"/>
    <property type="match status" value="1"/>
</dbReference>
<dbReference type="PROSITE" id="PS00629">
    <property type="entry name" value="IMP_1"/>
    <property type="match status" value="1"/>
</dbReference>
<dbReference type="EMBL" id="JABTTE010000002">
    <property type="protein sequence ID" value="NSL50728.1"/>
    <property type="molecule type" value="Genomic_DNA"/>
</dbReference>
<dbReference type="PANTHER" id="PTHR20854:SF4">
    <property type="entry name" value="INOSITOL-1-MONOPHOSPHATASE-RELATED"/>
    <property type="match status" value="1"/>
</dbReference>
<dbReference type="FunFam" id="3.30.540.10:FF:000003">
    <property type="entry name" value="Inositol-1-monophosphatase"/>
    <property type="match status" value="1"/>
</dbReference>
<proteinExistence type="predicted"/>
<comment type="catalytic activity">
    <reaction evidence="1">
        <text>a myo-inositol phosphate + H2O = myo-inositol + phosphate</text>
        <dbReference type="Rhea" id="RHEA:24056"/>
        <dbReference type="ChEBI" id="CHEBI:15377"/>
        <dbReference type="ChEBI" id="CHEBI:17268"/>
        <dbReference type="ChEBI" id="CHEBI:43474"/>
        <dbReference type="ChEBI" id="CHEBI:84139"/>
        <dbReference type="EC" id="3.1.3.25"/>
    </reaction>
</comment>
<comment type="cofactor">
    <cofactor evidence="2 7">
        <name>Mg(2+)</name>
        <dbReference type="ChEBI" id="CHEBI:18420"/>
    </cofactor>
</comment>
<dbReference type="PROSITE" id="PS00630">
    <property type="entry name" value="IMP_2"/>
    <property type="match status" value="1"/>
</dbReference>
<dbReference type="InterPro" id="IPR000760">
    <property type="entry name" value="Inositol_monophosphatase-like"/>
</dbReference>
<dbReference type="GO" id="GO:0046872">
    <property type="term" value="F:metal ion binding"/>
    <property type="evidence" value="ECO:0007669"/>
    <property type="project" value="UniProtKB-KW"/>
</dbReference>
<reference evidence="8" key="1">
    <citation type="submission" date="2020-06" db="EMBL/GenBank/DDBJ databases">
        <title>A novel thermopfilic bacterium from Erzurum, Turkey.</title>
        <authorList>
            <person name="Adiguzel A."/>
            <person name="Ay H."/>
            <person name="Baltaci M.O."/>
        </authorList>
    </citation>
    <scope>NUCLEOTIDE SEQUENCE</scope>
    <source>
        <strain evidence="8">P2</strain>
    </source>
</reference>
<dbReference type="Proteomes" id="UP000625804">
    <property type="component" value="Unassembled WGS sequence"/>
</dbReference>
<evidence type="ECO:0000313" key="9">
    <source>
        <dbReference type="Proteomes" id="UP000625804"/>
    </source>
</evidence>
<accession>A0A8J8GFA3</accession>
<dbReference type="Pfam" id="PF00459">
    <property type="entry name" value="Inositol_P"/>
    <property type="match status" value="1"/>
</dbReference>
<feature type="binding site" evidence="7">
    <location>
        <position position="71"/>
    </location>
    <ligand>
        <name>Mg(2+)</name>
        <dbReference type="ChEBI" id="CHEBI:18420"/>
        <label>1</label>
        <note>catalytic</note>
    </ligand>
</feature>
<comment type="caution">
    <text evidence="8">The sequence shown here is derived from an EMBL/GenBank/DDBJ whole genome shotgun (WGS) entry which is preliminary data.</text>
</comment>
<dbReference type="RefSeq" id="WP_173729917.1">
    <property type="nucleotide sequence ID" value="NZ_JABTTE010000002.1"/>
</dbReference>
<dbReference type="CDD" id="cd01637">
    <property type="entry name" value="IMPase_like"/>
    <property type="match status" value="1"/>
</dbReference>
<dbReference type="AlphaFoldDB" id="A0A8J8GFA3"/>
<organism evidence="8 9">
    <name type="scientific">Calidifontibacillus erzurumensis</name>
    <dbReference type="NCBI Taxonomy" id="2741433"/>
    <lineage>
        <taxon>Bacteria</taxon>
        <taxon>Bacillati</taxon>
        <taxon>Bacillota</taxon>
        <taxon>Bacilli</taxon>
        <taxon>Bacillales</taxon>
        <taxon>Bacillaceae</taxon>
        <taxon>Calidifontibacillus/Schinkia group</taxon>
        <taxon>Calidifontibacillus</taxon>
    </lineage>
</organism>
<keyword evidence="9" id="KW-1185">Reference proteome</keyword>
<dbReference type="GO" id="GO:0007165">
    <property type="term" value="P:signal transduction"/>
    <property type="evidence" value="ECO:0007669"/>
    <property type="project" value="TreeGrafter"/>
</dbReference>
<evidence type="ECO:0000256" key="4">
    <source>
        <dbReference type="ARBA" id="ARBA00022723"/>
    </source>
</evidence>
<name>A0A8J8GFA3_9BACI</name>
<keyword evidence="6 7" id="KW-0460">Magnesium</keyword>
<keyword evidence="5" id="KW-0378">Hydrolase</keyword>
<feature type="binding site" evidence="7">
    <location>
        <position position="92"/>
    </location>
    <ligand>
        <name>Mg(2+)</name>
        <dbReference type="ChEBI" id="CHEBI:18420"/>
        <label>1</label>
        <note>catalytic</note>
    </ligand>
</feature>
<evidence type="ECO:0000256" key="6">
    <source>
        <dbReference type="ARBA" id="ARBA00022842"/>
    </source>
</evidence>
<dbReference type="SUPFAM" id="SSF56655">
    <property type="entry name" value="Carbohydrate phosphatase"/>
    <property type="match status" value="1"/>
</dbReference>
<protein>
    <recommendedName>
        <fullName evidence="3">inositol-phosphate phosphatase</fullName>
        <ecNumber evidence="3">3.1.3.25</ecNumber>
    </recommendedName>
</protein>
<evidence type="ECO:0000256" key="5">
    <source>
        <dbReference type="ARBA" id="ARBA00022801"/>
    </source>
</evidence>